<dbReference type="SUPFAM" id="SSF53383">
    <property type="entry name" value="PLP-dependent transferases"/>
    <property type="match status" value="1"/>
</dbReference>
<evidence type="ECO:0000313" key="4">
    <source>
        <dbReference type="EMBL" id="RSL28771.1"/>
    </source>
</evidence>
<feature type="non-terminal residue" evidence="4">
    <location>
        <position position="203"/>
    </location>
</feature>
<keyword evidence="4" id="KW-0032">Aminotransferase</keyword>
<dbReference type="InterPro" id="IPR015424">
    <property type="entry name" value="PyrdxlP-dep_Trfase"/>
</dbReference>
<gene>
    <name evidence="4" type="ORF">D7Z54_34715</name>
</gene>
<sequence>MNQRVLPIVEALQRHNDKRPVSFHVPGHKNGSAMPSAGKEFFSSLLDFDQTELSGLDDLHEPDGVIAAAQELASQVYDSAHTFFLVGGSTAGNSAMLLAAFQQDDVVLVQRDTHKSIINGLRLAGVKPVFLYPEYDEVSLLSLGVSFQTVEAAYQSYPSARGLILTSPSYYGWTPALRPLIEHVHDRGGVVLVDEAHGAHFRA</sequence>
<dbReference type="PANTHER" id="PTHR43277">
    <property type="entry name" value="ARGININE DECARBOXYLASE"/>
    <property type="match status" value="1"/>
</dbReference>
<dbReference type="Gene3D" id="3.40.640.10">
    <property type="entry name" value="Type I PLP-dependent aspartate aminotransferase-like (Major domain)"/>
    <property type="match status" value="1"/>
</dbReference>
<dbReference type="Pfam" id="PF01276">
    <property type="entry name" value="OKR_DC_1"/>
    <property type="match status" value="1"/>
</dbReference>
<reference evidence="4 5" key="1">
    <citation type="submission" date="2018-10" db="EMBL/GenBank/DDBJ databases">
        <title>Draft genome sequence of Bacillus salarius IM0101, isolated from a hypersaline soil in Inner Mongolia, China.</title>
        <authorList>
            <person name="Yamprayoonswat W."/>
            <person name="Boonvisut S."/>
            <person name="Jumpathong W."/>
            <person name="Sittihan S."/>
            <person name="Ruangsuj P."/>
            <person name="Wanthongcharoen S."/>
            <person name="Thongpramul N."/>
            <person name="Pimmason S."/>
            <person name="Yu B."/>
            <person name="Yasawong M."/>
        </authorList>
    </citation>
    <scope>NUCLEOTIDE SEQUENCE [LARGE SCALE GENOMIC DNA]</scope>
    <source>
        <strain evidence="4 5">IM0101</strain>
    </source>
</reference>
<evidence type="ECO:0000256" key="2">
    <source>
        <dbReference type="ARBA" id="ARBA00022898"/>
    </source>
</evidence>
<evidence type="ECO:0000313" key="5">
    <source>
        <dbReference type="Proteomes" id="UP000275076"/>
    </source>
</evidence>
<protein>
    <submittedName>
        <fullName evidence="4">Aminotransferase class I/II-fold pyridoxal phosphate-dependent enzyme</fullName>
    </submittedName>
</protein>
<name>A0A428MRN8_9BACI</name>
<dbReference type="RefSeq" id="WP_185819981.1">
    <property type="nucleotide sequence ID" value="NZ_RBVX01000166.1"/>
</dbReference>
<evidence type="ECO:0000256" key="1">
    <source>
        <dbReference type="ARBA" id="ARBA00001933"/>
    </source>
</evidence>
<dbReference type="InterPro" id="IPR000310">
    <property type="entry name" value="Orn/Lys/Arg_deCO2ase_major_dom"/>
</dbReference>
<organism evidence="4 5">
    <name type="scientific">Salibacterium salarium</name>
    <dbReference type="NCBI Taxonomy" id="284579"/>
    <lineage>
        <taxon>Bacteria</taxon>
        <taxon>Bacillati</taxon>
        <taxon>Bacillota</taxon>
        <taxon>Bacilli</taxon>
        <taxon>Bacillales</taxon>
        <taxon>Bacillaceae</taxon>
    </lineage>
</organism>
<accession>A0A428MRN8</accession>
<dbReference type="EMBL" id="RBVX01000166">
    <property type="protein sequence ID" value="RSL28771.1"/>
    <property type="molecule type" value="Genomic_DNA"/>
</dbReference>
<feature type="domain" description="Orn/Lys/Arg decarboxylases family 1 pyridoxal-P attachment site" evidence="3">
    <location>
        <begin position="7"/>
        <end position="202"/>
    </location>
</feature>
<proteinExistence type="predicted"/>
<evidence type="ECO:0000259" key="3">
    <source>
        <dbReference type="Pfam" id="PF01276"/>
    </source>
</evidence>
<comment type="cofactor">
    <cofactor evidence="1">
        <name>pyridoxal 5'-phosphate</name>
        <dbReference type="ChEBI" id="CHEBI:597326"/>
    </cofactor>
</comment>
<dbReference type="PANTHER" id="PTHR43277:SF3">
    <property type="entry name" value="DECARBOXYLASE, PUTATIVE-RELATED"/>
    <property type="match status" value="1"/>
</dbReference>
<dbReference type="InterPro" id="IPR052357">
    <property type="entry name" value="Orn_Lys_Arg_decarboxylase-I"/>
</dbReference>
<keyword evidence="4" id="KW-0808">Transferase</keyword>
<dbReference type="GO" id="GO:0008483">
    <property type="term" value="F:transaminase activity"/>
    <property type="evidence" value="ECO:0007669"/>
    <property type="project" value="UniProtKB-KW"/>
</dbReference>
<dbReference type="AlphaFoldDB" id="A0A428MRN8"/>
<comment type="caution">
    <text evidence="4">The sequence shown here is derived from an EMBL/GenBank/DDBJ whole genome shotgun (WGS) entry which is preliminary data.</text>
</comment>
<dbReference type="InterPro" id="IPR015421">
    <property type="entry name" value="PyrdxlP-dep_Trfase_major"/>
</dbReference>
<keyword evidence="5" id="KW-1185">Reference proteome</keyword>
<keyword evidence="2" id="KW-0663">Pyridoxal phosphate</keyword>
<dbReference type="Proteomes" id="UP000275076">
    <property type="component" value="Unassembled WGS sequence"/>
</dbReference>